<dbReference type="GO" id="GO:0005975">
    <property type="term" value="P:carbohydrate metabolic process"/>
    <property type="evidence" value="ECO:0007669"/>
    <property type="project" value="InterPro"/>
</dbReference>
<evidence type="ECO:0000256" key="1">
    <source>
        <dbReference type="ARBA" id="ARBA00008871"/>
    </source>
</evidence>
<comment type="similarity">
    <text evidence="1">Belongs to the glycosyl hydrolase 56 family.</text>
</comment>
<organism evidence="4 5">
    <name type="scientific">Chitinophaga parva</name>
    <dbReference type="NCBI Taxonomy" id="2169414"/>
    <lineage>
        <taxon>Bacteria</taxon>
        <taxon>Pseudomonadati</taxon>
        <taxon>Bacteroidota</taxon>
        <taxon>Chitinophagia</taxon>
        <taxon>Chitinophagales</taxon>
        <taxon>Chitinophagaceae</taxon>
        <taxon>Chitinophaga</taxon>
    </lineage>
</organism>
<evidence type="ECO:0000313" key="4">
    <source>
        <dbReference type="EMBL" id="PUZ26258.1"/>
    </source>
</evidence>
<feature type="signal peptide" evidence="3">
    <location>
        <begin position="1"/>
        <end position="24"/>
    </location>
</feature>
<keyword evidence="2" id="KW-1015">Disulfide bond</keyword>
<dbReference type="OrthoDB" id="795496at2"/>
<dbReference type="Pfam" id="PF01630">
    <property type="entry name" value="Glyco_hydro_56"/>
    <property type="match status" value="1"/>
</dbReference>
<dbReference type="AlphaFoldDB" id="A0A2T7BJ08"/>
<dbReference type="InterPro" id="IPR017853">
    <property type="entry name" value="GH"/>
</dbReference>
<dbReference type="InterPro" id="IPR013785">
    <property type="entry name" value="Aldolase_TIM"/>
</dbReference>
<evidence type="ECO:0008006" key="6">
    <source>
        <dbReference type="Google" id="ProtNLM"/>
    </source>
</evidence>
<dbReference type="InterPro" id="IPR018155">
    <property type="entry name" value="Hyaluronidase"/>
</dbReference>
<evidence type="ECO:0000256" key="2">
    <source>
        <dbReference type="ARBA" id="ARBA00023157"/>
    </source>
</evidence>
<name>A0A2T7BJ08_9BACT</name>
<evidence type="ECO:0000313" key="5">
    <source>
        <dbReference type="Proteomes" id="UP000244450"/>
    </source>
</evidence>
<dbReference type="EMBL" id="QCYK01000002">
    <property type="protein sequence ID" value="PUZ26258.1"/>
    <property type="molecule type" value="Genomic_DNA"/>
</dbReference>
<dbReference type="SUPFAM" id="SSF51445">
    <property type="entry name" value="(Trans)glycosidases"/>
    <property type="match status" value="1"/>
</dbReference>
<keyword evidence="3" id="KW-0732">Signal</keyword>
<reference evidence="4 5" key="1">
    <citation type="submission" date="2018-04" db="EMBL/GenBank/DDBJ databases">
        <title>Chitinophaga fuyangensis sp. nov., isolated from soil in a chemical factory.</title>
        <authorList>
            <person name="Chen K."/>
        </authorList>
    </citation>
    <scope>NUCLEOTIDE SEQUENCE [LARGE SCALE GENOMIC DNA]</scope>
    <source>
        <strain evidence="4 5">LY-1</strain>
    </source>
</reference>
<keyword evidence="5" id="KW-1185">Reference proteome</keyword>
<protein>
    <recommendedName>
        <fullName evidence="6">GH26 domain-containing protein</fullName>
    </recommendedName>
</protein>
<feature type="chain" id="PRO_5015595283" description="GH26 domain-containing protein" evidence="3">
    <location>
        <begin position="25"/>
        <end position="318"/>
    </location>
</feature>
<dbReference type="Proteomes" id="UP000244450">
    <property type="component" value="Unassembled WGS sequence"/>
</dbReference>
<sequence length="318" mass="35821">MATKQLGRVARSLLFPVLSLCVTASTTVAQKLALGNAPRLYVGMDDYGTTAGNFFRQNNISTQVRIIYEGSIDPQRVHQVNADSLRAAITRAFPDPQQGGIGVLDIESAPYSTMRKADRGSADFNSAVNDYFIKAIRIAKATRPNVYWGFYGLPYNNFARNSAGSWDATCQKLSPLFQEADILFPSLYERNSRFLTGADLNSDNADNVQGFMQHILSFAVRINKPVMPFIWHRWHPSSARDANHVIPQDEFSRYLQSITKAGKGNPLFKGIVWWGADVYLYRYHKDQLGDDERQQNNFSDYHDSLLMQYGKSALKALQ</sequence>
<gene>
    <name evidence="4" type="ORF">DCC81_18715</name>
</gene>
<comment type="caution">
    <text evidence="4">The sequence shown here is derived from an EMBL/GenBank/DDBJ whole genome shotgun (WGS) entry which is preliminary data.</text>
</comment>
<dbReference type="Gene3D" id="3.20.20.70">
    <property type="entry name" value="Aldolase class I"/>
    <property type="match status" value="1"/>
</dbReference>
<accession>A0A2T7BJ08</accession>
<dbReference type="GO" id="GO:0004415">
    <property type="term" value="F:hyalurononglucosaminidase activity"/>
    <property type="evidence" value="ECO:0007669"/>
    <property type="project" value="InterPro"/>
</dbReference>
<proteinExistence type="inferred from homology"/>
<evidence type="ECO:0000256" key="3">
    <source>
        <dbReference type="SAM" id="SignalP"/>
    </source>
</evidence>